<dbReference type="EMBL" id="LVYU01000103">
    <property type="protein sequence ID" value="KZA99348.1"/>
    <property type="molecule type" value="Genomic_DNA"/>
</dbReference>
<proteinExistence type="predicted"/>
<organism evidence="1">
    <name type="scientific">Rhizobium leguminosarum</name>
    <dbReference type="NCBI Taxonomy" id="384"/>
    <lineage>
        <taxon>Bacteria</taxon>
        <taxon>Pseudomonadati</taxon>
        <taxon>Pseudomonadota</taxon>
        <taxon>Alphaproteobacteria</taxon>
        <taxon>Hyphomicrobiales</taxon>
        <taxon>Rhizobiaceae</taxon>
        <taxon>Rhizobium/Agrobacterium group</taxon>
        <taxon>Rhizobium</taxon>
    </lineage>
</organism>
<reference evidence="1" key="1">
    <citation type="submission" date="2016-03" db="EMBL/GenBank/DDBJ databases">
        <title>Microsymbionts genomes from the relict species Vavilovia formosa.</title>
        <authorList>
            <person name="Chirak E."/>
            <person name="Kimeklis A."/>
            <person name="Kopat V."/>
            <person name="Andronov E."/>
        </authorList>
    </citation>
    <scope>NUCLEOTIDE SEQUENCE [LARGE SCALE GENOMIC DNA]</scope>
    <source>
        <strain evidence="1">Vaf12</strain>
    </source>
</reference>
<name>A0A154IFH4_RHILE</name>
<evidence type="ECO:0000313" key="1">
    <source>
        <dbReference type="EMBL" id="KZA99348.1"/>
    </source>
</evidence>
<evidence type="ECO:0008006" key="2">
    <source>
        <dbReference type="Google" id="ProtNLM"/>
    </source>
</evidence>
<sequence length="61" mass="6722">MGRPPVPTHLKRDRRLVVMLTETETETLSDAARAAGAASLSDWVRDLLFEEAKRLAGTKVS</sequence>
<dbReference type="AlphaFoldDB" id="A0A154IFH4"/>
<protein>
    <recommendedName>
        <fullName evidence="2">DUF1778 domain-containing protein</fullName>
    </recommendedName>
</protein>
<comment type="caution">
    <text evidence="1">The sequence shown here is derived from an EMBL/GenBank/DDBJ whole genome shotgun (WGS) entry which is preliminary data.</text>
</comment>
<accession>A0A154IFH4</accession>
<gene>
    <name evidence="1" type="ORF">A4A59_23060</name>
</gene>